<evidence type="ECO:0000313" key="12">
    <source>
        <dbReference type="RefSeq" id="XP_017339805.1"/>
    </source>
</evidence>
<organism evidence="11 12">
    <name type="scientific">Ictalurus punctatus</name>
    <name type="common">Channel catfish</name>
    <name type="synonym">Silurus punctatus</name>
    <dbReference type="NCBI Taxonomy" id="7998"/>
    <lineage>
        <taxon>Eukaryota</taxon>
        <taxon>Metazoa</taxon>
        <taxon>Chordata</taxon>
        <taxon>Craniata</taxon>
        <taxon>Vertebrata</taxon>
        <taxon>Euteleostomi</taxon>
        <taxon>Actinopterygii</taxon>
        <taxon>Neopterygii</taxon>
        <taxon>Teleostei</taxon>
        <taxon>Ostariophysi</taxon>
        <taxon>Siluriformes</taxon>
        <taxon>Ictaluridae</taxon>
        <taxon>Ictalurus</taxon>
    </lineage>
</organism>
<name>A0A2D0SC46_ICTPU</name>
<feature type="transmembrane region" description="Helical" evidence="10">
    <location>
        <begin position="82"/>
        <end position="102"/>
    </location>
</feature>
<dbReference type="InterPro" id="IPR030457">
    <property type="entry name" value="ELO_CS"/>
</dbReference>
<dbReference type="PROSITE" id="PS01188">
    <property type="entry name" value="ELO"/>
    <property type="match status" value="1"/>
</dbReference>
<keyword evidence="7 10" id="KW-0443">Lipid metabolism</keyword>
<dbReference type="GO" id="GO:0034626">
    <property type="term" value="P:fatty acid elongation, polyunsaturated fatty acid"/>
    <property type="evidence" value="ECO:0007669"/>
    <property type="project" value="TreeGrafter"/>
</dbReference>
<keyword evidence="9 10" id="KW-0275">Fatty acid biosynthesis</keyword>
<reference evidence="12" key="2">
    <citation type="submission" date="2025-08" db="UniProtKB">
        <authorList>
            <consortium name="RefSeq"/>
        </authorList>
    </citation>
    <scope>IDENTIFICATION</scope>
    <source>
        <tissue evidence="12">Blood</tissue>
    </source>
</reference>
<dbReference type="Pfam" id="PF01151">
    <property type="entry name" value="ELO"/>
    <property type="match status" value="1"/>
</dbReference>
<evidence type="ECO:0000256" key="9">
    <source>
        <dbReference type="ARBA" id="ARBA00023160"/>
    </source>
</evidence>
<keyword evidence="6 10" id="KW-1133">Transmembrane helix</keyword>
<feature type="transmembrane region" description="Helical" evidence="10">
    <location>
        <begin position="160"/>
        <end position="177"/>
    </location>
</feature>
<evidence type="ECO:0000256" key="3">
    <source>
        <dbReference type="ARBA" id="ARBA00022679"/>
    </source>
</evidence>
<feature type="transmembrane region" description="Helical" evidence="10">
    <location>
        <begin position="218"/>
        <end position="243"/>
    </location>
</feature>
<dbReference type="AlphaFoldDB" id="A0A2D0SC46"/>
<dbReference type="OrthoDB" id="10259681at2759"/>
<protein>
    <recommendedName>
        <fullName evidence="10">Elongation of very long chain fatty acids protein</fullName>
        <ecNumber evidence="10">2.3.1.199</ecNumber>
    </recommendedName>
    <alternativeName>
        <fullName evidence="10">Very-long-chain 3-oxoacyl-CoA synthase</fullName>
    </alternativeName>
</protein>
<dbReference type="OMA" id="ITWGSLM"/>
<dbReference type="STRING" id="7998.ENSIPUP00000003629"/>
<dbReference type="EC" id="2.3.1.199" evidence="10"/>
<dbReference type="GeneID" id="108274257"/>
<evidence type="ECO:0000256" key="10">
    <source>
        <dbReference type="RuleBase" id="RU361115"/>
    </source>
</evidence>
<dbReference type="GO" id="GO:0034625">
    <property type="term" value="P:fatty acid elongation, monounsaturated fatty acid"/>
    <property type="evidence" value="ECO:0007669"/>
    <property type="project" value="TreeGrafter"/>
</dbReference>
<dbReference type="KEGG" id="ipu:108274257"/>
<dbReference type="GO" id="GO:0009922">
    <property type="term" value="F:fatty acid elongase activity"/>
    <property type="evidence" value="ECO:0007669"/>
    <property type="project" value="UniProtKB-EC"/>
</dbReference>
<sequence>MTVARVQIILITELNIVQLKVGGEMNETLLTGYFDFERRFDENVAFKWFEENWTISFVLCALYVVVIFLGRHLMKDRQKLDLRVPLVLWSLSLAVFSIIGTVRTGSYMLHLLSAGGFRQTVCDMSMYSAPISKFWAYAFVLSKVPEFGDTVFIVLRKQRLIFLHWYHHITVLLYSWYTYRDRVAGGCWFITMNYTVHSLMYSYYAARAAGLRLPRPCAMIITALQTLQMAMGLTVLLLVYHWLNDVTCRSTESNITWGLIMYFSYLLLFSSFFYQSYMKGGKKDTAGERRVKAE</sequence>
<evidence type="ECO:0000256" key="5">
    <source>
        <dbReference type="ARBA" id="ARBA00022832"/>
    </source>
</evidence>
<dbReference type="PANTHER" id="PTHR11157:SF68">
    <property type="entry name" value="ELONGATION OF VERY LONG CHAIN FATTY ACIDS PROTEIN 3"/>
    <property type="match status" value="1"/>
</dbReference>
<accession>A0A2D0SC46</accession>
<comment type="similarity">
    <text evidence="10">Belongs to the ELO family.</text>
</comment>
<comment type="subcellular location">
    <subcellularLocation>
        <location evidence="1">Membrane</location>
        <topology evidence="1">Multi-pass membrane protein</topology>
    </subcellularLocation>
</comment>
<dbReference type="GO" id="GO:0005789">
    <property type="term" value="C:endoplasmic reticulum membrane"/>
    <property type="evidence" value="ECO:0007669"/>
    <property type="project" value="TreeGrafter"/>
</dbReference>
<keyword evidence="8 10" id="KW-0472">Membrane</keyword>
<dbReference type="Proteomes" id="UP000221080">
    <property type="component" value="Chromosome 13"/>
</dbReference>
<dbReference type="PANTHER" id="PTHR11157">
    <property type="entry name" value="FATTY ACID ACYL TRANSFERASE-RELATED"/>
    <property type="match status" value="1"/>
</dbReference>
<gene>
    <name evidence="12" type="primary">zgc:92749</name>
</gene>
<comment type="catalytic activity">
    <reaction evidence="10">
        <text>a very-long-chain acyl-CoA + malonyl-CoA + H(+) = a very-long-chain 3-oxoacyl-CoA + CO2 + CoA</text>
        <dbReference type="Rhea" id="RHEA:32727"/>
        <dbReference type="ChEBI" id="CHEBI:15378"/>
        <dbReference type="ChEBI" id="CHEBI:16526"/>
        <dbReference type="ChEBI" id="CHEBI:57287"/>
        <dbReference type="ChEBI" id="CHEBI:57384"/>
        <dbReference type="ChEBI" id="CHEBI:90725"/>
        <dbReference type="ChEBI" id="CHEBI:90736"/>
        <dbReference type="EC" id="2.3.1.199"/>
    </reaction>
</comment>
<keyword evidence="11" id="KW-1185">Reference proteome</keyword>
<proteinExistence type="inferred from homology"/>
<evidence type="ECO:0000256" key="8">
    <source>
        <dbReference type="ARBA" id="ARBA00023136"/>
    </source>
</evidence>
<keyword evidence="3 10" id="KW-0808">Transferase</keyword>
<evidence type="ECO:0000256" key="6">
    <source>
        <dbReference type="ARBA" id="ARBA00022989"/>
    </source>
</evidence>
<feature type="transmembrane region" description="Helical" evidence="10">
    <location>
        <begin position="183"/>
        <end position="206"/>
    </location>
</feature>
<dbReference type="RefSeq" id="XP_017339805.1">
    <property type="nucleotide sequence ID" value="XM_017484316.3"/>
</dbReference>
<evidence type="ECO:0000256" key="4">
    <source>
        <dbReference type="ARBA" id="ARBA00022692"/>
    </source>
</evidence>
<feature type="transmembrane region" description="Helical" evidence="10">
    <location>
        <begin position="255"/>
        <end position="274"/>
    </location>
</feature>
<evidence type="ECO:0000313" key="11">
    <source>
        <dbReference type="Proteomes" id="UP000221080"/>
    </source>
</evidence>
<dbReference type="GO" id="GO:0030148">
    <property type="term" value="P:sphingolipid biosynthetic process"/>
    <property type="evidence" value="ECO:0007669"/>
    <property type="project" value="TreeGrafter"/>
</dbReference>
<evidence type="ECO:0000256" key="7">
    <source>
        <dbReference type="ARBA" id="ARBA00023098"/>
    </source>
</evidence>
<dbReference type="GO" id="GO:0042761">
    <property type="term" value="P:very long-chain fatty acid biosynthetic process"/>
    <property type="evidence" value="ECO:0007669"/>
    <property type="project" value="TreeGrafter"/>
</dbReference>
<dbReference type="GO" id="GO:0019367">
    <property type="term" value="P:fatty acid elongation, saturated fatty acid"/>
    <property type="evidence" value="ECO:0007669"/>
    <property type="project" value="TreeGrafter"/>
</dbReference>
<evidence type="ECO:0000256" key="1">
    <source>
        <dbReference type="ARBA" id="ARBA00004141"/>
    </source>
</evidence>
<reference evidence="11" key="1">
    <citation type="journal article" date="2016" name="Nat. Commun.">
        <title>The channel catfish genome sequence provides insights into the evolution of scale formation in teleosts.</title>
        <authorList>
            <person name="Liu Z."/>
            <person name="Liu S."/>
            <person name="Yao J."/>
            <person name="Bao L."/>
            <person name="Zhang J."/>
            <person name="Li Y."/>
            <person name="Jiang C."/>
            <person name="Sun L."/>
            <person name="Wang R."/>
            <person name="Zhang Y."/>
            <person name="Zhou T."/>
            <person name="Zeng Q."/>
            <person name="Fu Q."/>
            <person name="Gao S."/>
            <person name="Li N."/>
            <person name="Koren S."/>
            <person name="Jiang Y."/>
            <person name="Zimin A."/>
            <person name="Xu P."/>
            <person name="Phillippy A.M."/>
            <person name="Geng X."/>
            <person name="Song L."/>
            <person name="Sun F."/>
            <person name="Li C."/>
            <person name="Wang X."/>
            <person name="Chen A."/>
            <person name="Jin Y."/>
            <person name="Yuan Z."/>
            <person name="Yang Y."/>
            <person name="Tan S."/>
            <person name="Peatman E."/>
            <person name="Lu J."/>
            <person name="Qin Z."/>
            <person name="Dunham R."/>
            <person name="Li Z."/>
            <person name="Sonstegard T."/>
            <person name="Feng J."/>
            <person name="Danzmann R.G."/>
            <person name="Schroeder S."/>
            <person name="Scheffler B."/>
            <person name="Duke M.V."/>
            <person name="Ballard L."/>
            <person name="Kucuktas H."/>
            <person name="Kaltenboeck L."/>
            <person name="Liu H."/>
            <person name="Armbruster J."/>
            <person name="Xie Y."/>
            <person name="Kirby M.L."/>
            <person name="Tian Y."/>
            <person name="Flanagan M.E."/>
            <person name="Mu W."/>
            <person name="Waldbieser G.C."/>
        </authorList>
    </citation>
    <scope>NUCLEOTIDE SEQUENCE [LARGE SCALE GENOMIC DNA]</scope>
    <source>
        <strain evidence="11">SDA103</strain>
    </source>
</reference>
<feature type="transmembrane region" description="Helical" evidence="10">
    <location>
        <begin position="53"/>
        <end position="70"/>
    </location>
</feature>
<keyword evidence="5 10" id="KW-0276">Fatty acid metabolism</keyword>
<keyword evidence="4 10" id="KW-0812">Transmembrane</keyword>
<evidence type="ECO:0000256" key="2">
    <source>
        <dbReference type="ARBA" id="ARBA00022516"/>
    </source>
</evidence>
<keyword evidence="2 10" id="KW-0444">Lipid biosynthesis</keyword>
<dbReference type="InterPro" id="IPR002076">
    <property type="entry name" value="ELO_fam"/>
</dbReference>